<dbReference type="EMBL" id="JABBGH010000002">
    <property type="protein sequence ID" value="NML65851.1"/>
    <property type="molecule type" value="Genomic_DNA"/>
</dbReference>
<evidence type="ECO:0000256" key="1">
    <source>
        <dbReference type="ARBA" id="ARBA00022679"/>
    </source>
</evidence>
<sequence length="298" mass="33004">MKIAILGKPFDDVATPYIQTLLDELVARDTEILVAEAYRDFMATRVRLPPLDTFRRGDSLRGVQFVLSIGGDGTLLDTVTYVGALQIPILGINTGRLGFLAPIAPSYIAQAVEALYRGHFTYDDRSLLRLDTDPDIFGELNFALNEFSILKRDSSSMIAVHTYIDGEYLNSYWADGLVVSTPTGSTGYSLSCGGPVMLPQTNNFIIAPVCPHNLNVRPLIVSDQSIISFEIEGRSNSYLLALDSRSMPVEATVQMAVRRENFSARLVKLNHINFLSTLRSKLNWGLDRRNPMASLPLK</sequence>
<evidence type="ECO:0000313" key="7">
    <source>
        <dbReference type="EMBL" id="NML65851.1"/>
    </source>
</evidence>
<evidence type="ECO:0000256" key="6">
    <source>
        <dbReference type="HAMAP-Rule" id="MF_00361"/>
    </source>
</evidence>
<dbReference type="InterPro" id="IPR017438">
    <property type="entry name" value="ATP-NAD_kinase_N"/>
</dbReference>
<evidence type="ECO:0000256" key="2">
    <source>
        <dbReference type="ARBA" id="ARBA00022777"/>
    </source>
</evidence>
<dbReference type="GO" id="GO:0006741">
    <property type="term" value="P:NADP+ biosynthetic process"/>
    <property type="evidence" value="ECO:0007669"/>
    <property type="project" value="UniProtKB-UniRule"/>
</dbReference>
<keyword evidence="8" id="KW-1185">Reference proteome</keyword>
<dbReference type="GO" id="GO:0003951">
    <property type="term" value="F:NAD+ kinase activity"/>
    <property type="evidence" value="ECO:0007669"/>
    <property type="project" value="UniProtKB-UniRule"/>
</dbReference>
<dbReference type="NCBIfam" id="NF002521">
    <property type="entry name" value="PRK01911.1"/>
    <property type="match status" value="1"/>
</dbReference>
<feature type="binding site" evidence="6">
    <location>
        <begin position="145"/>
        <end position="146"/>
    </location>
    <ligand>
        <name>NAD(+)</name>
        <dbReference type="ChEBI" id="CHEBI:57540"/>
    </ligand>
</feature>
<keyword evidence="4 6" id="KW-0520">NAD</keyword>
<dbReference type="InterPro" id="IPR016064">
    <property type="entry name" value="NAD/diacylglycerol_kinase_sf"/>
</dbReference>
<comment type="function">
    <text evidence="6">Involved in the regulation of the intracellular balance of NAD and NADP, and is a key enzyme in the biosynthesis of NADP. Catalyzes specifically the phosphorylation on 2'-hydroxyl of the adenosine moiety of NAD to yield NADP.</text>
</comment>
<dbReference type="HAMAP" id="MF_00361">
    <property type="entry name" value="NAD_kinase"/>
    <property type="match status" value="1"/>
</dbReference>
<reference evidence="7 8" key="1">
    <citation type="submission" date="2020-04" db="EMBL/GenBank/DDBJ databases">
        <title>Hymenobacter polaris sp. nov., isolated from Arctic soil.</title>
        <authorList>
            <person name="Dahal R.H."/>
        </authorList>
    </citation>
    <scope>NUCLEOTIDE SEQUENCE [LARGE SCALE GENOMIC DNA]</scope>
    <source>
        <strain evidence="7 8">RP-2-7</strain>
    </source>
</reference>
<dbReference type="RefSeq" id="WP_169531436.1">
    <property type="nucleotide sequence ID" value="NZ_JABBGH010000002.1"/>
</dbReference>
<protein>
    <recommendedName>
        <fullName evidence="6">NAD kinase</fullName>
        <ecNumber evidence="6">2.7.1.23</ecNumber>
    </recommendedName>
    <alternativeName>
        <fullName evidence="6">ATP-dependent NAD kinase</fullName>
    </alternativeName>
</protein>
<dbReference type="Gene3D" id="2.60.200.30">
    <property type="entry name" value="Probable inorganic polyphosphate/atp-NAD kinase, domain 2"/>
    <property type="match status" value="1"/>
</dbReference>
<comment type="subcellular location">
    <subcellularLocation>
        <location evidence="6">Cytoplasm</location>
    </subcellularLocation>
</comment>
<keyword evidence="3 6" id="KW-0521">NADP</keyword>
<dbReference type="PANTHER" id="PTHR20275">
    <property type="entry name" value="NAD KINASE"/>
    <property type="match status" value="1"/>
</dbReference>
<comment type="similarity">
    <text evidence="6">Belongs to the NAD kinase family.</text>
</comment>
<dbReference type="Proteomes" id="UP000559626">
    <property type="component" value="Unassembled WGS sequence"/>
</dbReference>
<keyword evidence="1 6" id="KW-0808">Transferase</keyword>
<name>A0A7Y0FMT3_9BACT</name>
<organism evidence="7 8">
    <name type="scientific">Hymenobacter polaris</name>
    <dbReference type="NCBI Taxonomy" id="2682546"/>
    <lineage>
        <taxon>Bacteria</taxon>
        <taxon>Pseudomonadati</taxon>
        <taxon>Bacteroidota</taxon>
        <taxon>Cytophagia</taxon>
        <taxon>Cytophagales</taxon>
        <taxon>Hymenobacteraceae</taxon>
        <taxon>Hymenobacter</taxon>
    </lineage>
</organism>
<comment type="catalytic activity">
    <reaction evidence="5 6">
        <text>NAD(+) + ATP = ADP + NADP(+) + H(+)</text>
        <dbReference type="Rhea" id="RHEA:18629"/>
        <dbReference type="ChEBI" id="CHEBI:15378"/>
        <dbReference type="ChEBI" id="CHEBI:30616"/>
        <dbReference type="ChEBI" id="CHEBI:57540"/>
        <dbReference type="ChEBI" id="CHEBI:58349"/>
        <dbReference type="ChEBI" id="CHEBI:456216"/>
        <dbReference type="EC" id="2.7.1.23"/>
    </reaction>
</comment>
<dbReference type="GO" id="GO:0051287">
    <property type="term" value="F:NAD binding"/>
    <property type="evidence" value="ECO:0007669"/>
    <property type="project" value="UniProtKB-ARBA"/>
</dbReference>
<keyword evidence="2 6" id="KW-0418">Kinase</keyword>
<dbReference type="PANTHER" id="PTHR20275:SF0">
    <property type="entry name" value="NAD KINASE"/>
    <property type="match status" value="1"/>
</dbReference>
<feature type="binding site" evidence="6">
    <location>
        <begin position="186"/>
        <end position="191"/>
    </location>
    <ligand>
        <name>NAD(+)</name>
        <dbReference type="ChEBI" id="CHEBI:57540"/>
    </ligand>
</feature>
<evidence type="ECO:0000256" key="4">
    <source>
        <dbReference type="ARBA" id="ARBA00023027"/>
    </source>
</evidence>
<feature type="binding site" evidence="6">
    <location>
        <begin position="72"/>
        <end position="73"/>
    </location>
    <ligand>
        <name>NAD(+)</name>
        <dbReference type="ChEBI" id="CHEBI:57540"/>
    </ligand>
</feature>
<keyword evidence="6" id="KW-0067">ATP-binding</keyword>
<proteinExistence type="inferred from homology"/>
<feature type="binding site" evidence="6">
    <location>
        <position position="175"/>
    </location>
    <ligand>
        <name>NAD(+)</name>
        <dbReference type="ChEBI" id="CHEBI:57540"/>
    </ligand>
</feature>
<comment type="cofactor">
    <cofactor evidence="6">
        <name>a divalent metal cation</name>
        <dbReference type="ChEBI" id="CHEBI:60240"/>
    </cofactor>
</comment>
<dbReference type="Gene3D" id="3.40.50.10330">
    <property type="entry name" value="Probable inorganic polyphosphate/atp-NAD kinase, domain 1"/>
    <property type="match status" value="1"/>
</dbReference>
<accession>A0A7Y0FMT3</accession>
<comment type="caution">
    <text evidence="6">Lacks conserved residue(s) required for the propagation of feature annotation.</text>
</comment>
<dbReference type="InterPro" id="IPR002504">
    <property type="entry name" value="NADK"/>
</dbReference>
<dbReference type="EC" id="2.7.1.23" evidence="6"/>
<keyword evidence="6" id="KW-0547">Nucleotide-binding</keyword>
<dbReference type="Pfam" id="PF20143">
    <property type="entry name" value="NAD_kinase_C"/>
    <property type="match status" value="1"/>
</dbReference>
<evidence type="ECO:0000256" key="3">
    <source>
        <dbReference type="ARBA" id="ARBA00022857"/>
    </source>
</evidence>
<dbReference type="AlphaFoldDB" id="A0A7Y0FMT3"/>
<feature type="active site" description="Proton acceptor" evidence="6">
    <location>
        <position position="72"/>
    </location>
</feature>
<dbReference type="Pfam" id="PF01513">
    <property type="entry name" value="NAD_kinase"/>
    <property type="match status" value="1"/>
</dbReference>
<evidence type="ECO:0000313" key="8">
    <source>
        <dbReference type="Proteomes" id="UP000559626"/>
    </source>
</evidence>
<comment type="caution">
    <text evidence="7">The sequence shown here is derived from an EMBL/GenBank/DDBJ whole genome shotgun (WGS) entry which is preliminary data.</text>
</comment>
<dbReference type="GO" id="GO:0046872">
    <property type="term" value="F:metal ion binding"/>
    <property type="evidence" value="ECO:0007669"/>
    <property type="project" value="UniProtKB-UniRule"/>
</dbReference>
<dbReference type="GO" id="GO:0019674">
    <property type="term" value="P:NAD+ metabolic process"/>
    <property type="evidence" value="ECO:0007669"/>
    <property type="project" value="InterPro"/>
</dbReference>
<keyword evidence="6" id="KW-0963">Cytoplasm</keyword>
<evidence type="ECO:0000256" key="5">
    <source>
        <dbReference type="ARBA" id="ARBA00047925"/>
    </source>
</evidence>
<dbReference type="GO" id="GO:0005524">
    <property type="term" value="F:ATP binding"/>
    <property type="evidence" value="ECO:0007669"/>
    <property type="project" value="UniProtKB-KW"/>
</dbReference>
<dbReference type="SUPFAM" id="SSF111331">
    <property type="entry name" value="NAD kinase/diacylglycerol kinase-like"/>
    <property type="match status" value="1"/>
</dbReference>
<dbReference type="InterPro" id="IPR017437">
    <property type="entry name" value="ATP-NAD_kinase_PpnK-typ_C"/>
</dbReference>
<dbReference type="GO" id="GO:0005737">
    <property type="term" value="C:cytoplasm"/>
    <property type="evidence" value="ECO:0007669"/>
    <property type="project" value="UniProtKB-SubCell"/>
</dbReference>
<gene>
    <name evidence="6" type="primary">nadK</name>
    <name evidence="7" type="ORF">HHL22_11610</name>
</gene>